<keyword evidence="3" id="KW-0547">Nucleotide-binding</keyword>
<evidence type="ECO:0000259" key="7">
    <source>
        <dbReference type="PROSITE" id="PS50127"/>
    </source>
</evidence>
<feature type="domain" description="UBC core" evidence="7">
    <location>
        <begin position="396"/>
        <end position="556"/>
    </location>
</feature>
<dbReference type="AlphaFoldDB" id="A0ABD1G0Z9"/>
<dbReference type="Gene3D" id="3.10.110.10">
    <property type="entry name" value="Ubiquitin Conjugating Enzyme"/>
    <property type="match status" value="1"/>
</dbReference>
<evidence type="ECO:0000256" key="6">
    <source>
        <dbReference type="SAM" id="MobiDB-lite"/>
    </source>
</evidence>
<dbReference type="Proteomes" id="UP001567538">
    <property type="component" value="Unassembled WGS sequence"/>
</dbReference>
<evidence type="ECO:0000256" key="3">
    <source>
        <dbReference type="ARBA" id="ARBA00022741"/>
    </source>
</evidence>
<dbReference type="SMART" id="SM00212">
    <property type="entry name" value="UBCc"/>
    <property type="match status" value="1"/>
</dbReference>
<feature type="compositionally biased region" description="Polar residues" evidence="6">
    <location>
        <begin position="198"/>
        <end position="221"/>
    </location>
</feature>
<keyword evidence="8" id="KW-0012">Acyltransferase</keyword>
<evidence type="ECO:0000313" key="9">
    <source>
        <dbReference type="Proteomes" id="UP001567538"/>
    </source>
</evidence>
<dbReference type="InterPro" id="IPR016135">
    <property type="entry name" value="UBQ-conjugating_enzyme/RWD"/>
</dbReference>
<evidence type="ECO:0000313" key="8">
    <source>
        <dbReference type="EMBL" id="KAL1537778.1"/>
    </source>
</evidence>
<name>A0ABD1G0Z9_SALDI</name>
<evidence type="ECO:0000256" key="1">
    <source>
        <dbReference type="ARBA" id="ARBA00012486"/>
    </source>
</evidence>
<dbReference type="EC" id="2.3.2.23" evidence="1"/>
<keyword evidence="5" id="KW-0067">ATP-binding</keyword>
<dbReference type="GO" id="GO:0005524">
    <property type="term" value="F:ATP binding"/>
    <property type="evidence" value="ECO:0007669"/>
    <property type="project" value="UniProtKB-KW"/>
</dbReference>
<gene>
    <name evidence="8" type="primary">UBC25</name>
    <name evidence="8" type="ORF">AAHA92_30261</name>
</gene>
<accession>A0ABD1G0Z9</accession>
<dbReference type="InterPro" id="IPR000608">
    <property type="entry name" value="UBC"/>
</dbReference>
<dbReference type="EMBL" id="JBEAFC010000011">
    <property type="protein sequence ID" value="KAL1537778.1"/>
    <property type="molecule type" value="Genomic_DNA"/>
</dbReference>
<organism evidence="8 9">
    <name type="scientific">Salvia divinorum</name>
    <name type="common">Maria pastora</name>
    <name type="synonym">Diviner's sage</name>
    <dbReference type="NCBI Taxonomy" id="28513"/>
    <lineage>
        <taxon>Eukaryota</taxon>
        <taxon>Viridiplantae</taxon>
        <taxon>Streptophyta</taxon>
        <taxon>Embryophyta</taxon>
        <taxon>Tracheophyta</taxon>
        <taxon>Spermatophyta</taxon>
        <taxon>Magnoliopsida</taxon>
        <taxon>eudicotyledons</taxon>
        <taxon>Gunneridae</taxon>
        <taxon>Pentapetalae</taxon>
        <taxon>asterids</taxon>
        <taxon>lamiids</taxon>
        <taxon>Lamiales</taxon>
        <taxon>Lamiaceae</taxon>
        <taxon>Nepetoideae</taxon>
        <taxon>Mentheae</taxon>
        <taxon>Salviinae</taxon>
        <taxon>Salvia</taxon>
        <taxon>Salvia subgen. Calosphace</taxon>
    </lineage>
</organism>
<dbReference type="PROSITE" id="PS50127">
    <property type="entry name" value="UBC_2"/>
    <property type="match status" value="1"/>
</dbReference>
<dbReference type="PANTHER" id="PTHR46116:SF41">
    <property type="entry name" value="UBIQUITIN-CONJUGATING ENZYME E2 25-RELATED"/>
    <property type="match status" value="1"/>
</dbReference>
<evidence type="ECO:0000256" key="4">
    <source>
        <dbReference type="ARBA" id="ARBA00022786"/>
    </source>
</evidence>
<feature type="region of interest" description="Disordered" evidence="6">
    <location>
        <begin position="30"/>
        <end position="54"/>
    </location>
</feature>
<evidence type="ECO:0000256" key="2">
    <source>
        <dbReference type="ARBA" id="ARBA00022679"/>
    </source>
</evidence>
<dbReference type="PANTHER" id="PTHR46116">
    <property type="entry name" value="(E3-INDEPENDENT) E2 UBIQUITIN-CONJUGATING ENZYME"/>
    <property type="match status" value="1"/>
</dbReference>
<keyword evidence="4" id="KW-0833">Ubl conjugation pathway</keyword>
<feature type="compositionally biased region" description="Polar residues" evidence="6">
    <location>
        <begin position="88"/>
        <end position="106"/>
    </location>
</feature>
<dbReference type="CDD" id="cd23837">
    <property type="entry name" value="UBCc_UBE2O"/>
    <property type="match status" value="1"/>
</dbReference>
<proteinExistence type="predicted"/>
<dbReference type="SUPFAM" id="SSF54495">
    <property type="entry name" value="UBC-like"/>
    <property type="match status" value="1"/>
</dbReference>
<dbReference type="GO" id="GO:0061631">
    <property type="term" value="F:ubiquitin conjugating enzyme activity"/>
    <property type="evidence" value="ECO:0007669"/>
    <property type="project" value="UniProtKB-EC"/>
</dbReference>
<dbReference type="Pfam" id="PF00179">
    <property type="entry name" value="UQ_con"/>
    <property type="match status" value="1"/>
</dbReference>
<feature type="region of interest" description="Disordered" evidence="6">
    <location>
        <begin position="198"/>
        <end position="235"/>
    </location>
</feature>
<keyword evidence="9" id="KW-1185">Reference proteome</keyword>
<feature type="region of interest" description="Disordered" evidence="6">
    <location>
        <begin position="84"/>
        <end position="119"/>
    </location>
</feature>
<keyword evidence="2 8" id="KW-0808">Transferase</keyword>
<dbReference type="FunFam" id="3.10.110.10:FF:000028">
    <property type="entry name" value="Probable ubiquitin-conjugating enzyme E2 23"/>
    <property type="match status" value="1"/>
</dbReference>
<protein>
    <recommendedName>
        <fullName evidence="1">E2 ubiquitin-conjugating enzyme</fullName>
        <ecNumber evidence="1">2.3.2.23</ecNumber>
    </recommendedName>
</protein>
<reference evidence="8 9" key="1">
    <citation type="submission" date="2024-06" db="EMBL/GenBank/DDBJ databases">
        <title>A chromosome level genome sequence of Diviner's sage (Salvia divinorum).</title>
        <authorList>
            <person name="Ford S.A."/>
            <person name="Ro D.-K."/>
            <person name="Ness R.W."/>
            <person name="Phillips M.A."/>
        </authorList>
    </citation>
    <scope>NUCLEOTIDE SEQUENCE [LARGE SCALE GENOMIC DNA]</scope>
    <source>
        <strain evidence="8">SAF-2024a</strain>
        <tissue evidence="8">Leaf</tissue>
    </source>
</reference>
<sequence>MESPTPVSRYVAQRNKKRVFSSSVFEDDVDDVMEIPPPPSTINRGSRSKSSKKKEKVICNEIIDVDLEEDDVDVLRFEGKGKGKETLLDSSPSLRNLTIDGSGSDTPKSKHGTVDDFNPNFSSGEDEFIDNYYDDIVYDDSAVLESHFDHMNIPSGVEAPFPWLSASSTSPFDDANIAQDSHVHQSLPFKILDSAHTTSSSKMGNQAASQSQMNNLSSNWSEIGPSGKKTATPSSSSTDYFAWKYPGGSLPPGSLPPSRTSKRSRVSASLTTFFPPVISLANVVQSSYHSSGHPTLNVHPSAPGVGMHVPMWSTSPLQMIEPPIAPSTFTTGIAYAAIVPDYSNNHMRQPSTRVDKRDAAEIHRDFASFKSFDIVDDYSDHQFAKHAPSARAAQKNWAKRIQDEWKILEKDLPDTIFVRAYESRMDLLRAVIIGAEGTPYHDCLFFFDVMFPSSYPNVPPKVHYHSGGLRLNPNLYNCGKVCLSLLNTWSGNGQEKWISGVSTMLQVLVSIQGLILNAKPYFNEPGYANLGGTKHGEEKSLDYNERTFIYTLQTMVYGMRRPPKHFEAYIVGYYCNRARDILVSCRAYMDGAQVGCLAKGGVQDVDEGDKSCSREFRNNLAGFITTLINEFTSIGAKDCEEFRSLAQKATTPTPGVPGTAGFYM</sequence>
<comment type="caution">
    <text evidence="8">The sequence shown here is derived from an EMBL/GenBank/DDBJ whole genome shotgun (WGS) entry which is preliminary data.</text>
</comment>
<evidence type="ECO:0000256" key="5">
    <source>
        <dbReference type="ARBA" id="ARBA00022840"/>
    </source>
</evidence>